<evidence type="ECO:0000313" key="10">
    <source>
        <dbReference type="EMBL" id="KAF3799170.1"/>
    </source>
</evidence>
<reference evidence="10" key="2">
    <citation type="submission" date="2020-03" db="EMBL/GenBank/DDBJ databases">
        <authorList>
            <person name="Fu F.-F."/>
            <person name="Chen J."/>
        </authorList>
    </citation>
    <scope>NUCLEOTIDE SEQUENCE</scope>
    <source>
        <strain evidence="10">Lc1</strain>
    </source>
</reference>
<dbReference type="Gene3D" id="1.10.630.10">
    <property type="entry name" value="Cytochrome P450"/>
    <property type="match status" value="2"/>
</dbReference>
<dbReference type="PRINTS" id="PR00143">
    <property type="entry name" value="CITRTSNTHASE"/>
</dbReference>
<dbReference type="InterPro" id="IPR017972">
    <property type="entry name" value="Cyt_P450_CS"/>
</dbReference>
<keyword evidence="4" id="KW-0349">Heme</keyword>
<dbReference type="InterPro" id="IPR002020">
    <property type="entry name" value="Citrate_synthase"/>
</dbReference>
<dbReference type="Pfam" id="PF00067">
    <property type="entry name" value="p450"/>
    <property type="match status" value="2"/>
</dbReference>
<feature type="domain" description="Serine hydrolase" evidence="9">
    <location>
        <begin position="271"/>
        <end position="476"/>
    </location>
</feature>
<comment type="cofactor">
    <cofactor evidence="1">
        <name>heme</name>
        <dbReference type="ChEBI" id="CHEBI:30413"/>
    </cofactor>
</comment>
<dbReference type="Pfam" id="PF03959">
    <property type="entry name" value="FSH1"/>
    <property type="match status" value="1"/>
</dbReference>
<dbReference type="Pfam" id="PF00285">
    <property type="entry name" value="Citrate_synt"/>
    <property type="match status" value="1"/>
</dbReference>
<dbReference type="SUPFAM" id="SSF53474">
    <property type="entry name" value="alpha/beta-Hydrolases"/>
    <property type="match status" value="1"/>
</dbReference>
<evidence type="ECO:0000313" key="11">
    <source>
        <dbReference type="Proteomes" id="UP000613401"/>
    </source>
</evidence>
<comment type="caution">
    <text evidence="10">The sequence shown here is derived from an EMBL/GenBank/DDBJ whole genome shotgun (WGS) entry which is preliminary data.</text>
</comment>
<dbReference type="Gene3D" id="1.10.230.10">
    <property type="entry name" value="Cytochrome P450-Terp, domain 2"/>
    <property type="match status" value="1"/>
</dbReference>
<evidence type="ECO:0000259" key="9">
    <source>
        <dbReference type="Pfam" id="PF03959"/>
    </source>
</evidence>
<dbReference type="SUPFAM" id="SSF48256">
    <property type="entry name" value="Citrate synthase"/>
    <property type="match status" value="1"/>
</dbReference>
<dbReference type="RefSeq" id="XP_045258330.1">
    <property type="nucleotide sequence ID" value="XM_045401328.1"/>
</dbReference>
<evidence type="ECO:0000256" key="7">
    <source>
        <dbReference type="ARBA" id="ARBA00023004"/>
    </source>
</evidence>
<dbReference type="InterPro" id="IPR036396">
    <property type="entry name" value="Cyt_P450_sf"/>
</dbReference>
<dbReference type="InterPro" id="IPR050121">
    <property type="entry name" value="Cytochrome_P450_monoxygenase"/>
</dbReference>
<dbReference type="InterPro" id="IPR005645">
    <property type="entry name" value="FSH-like_dom"/>
</dbReference>
<dbReference type="PROSITE" id="PS00480">
    <property type="entry name" value="CITRATE_SYNTHASE"/>
    <property type="match status" value="1"/>
</dbReference>
<evidence type="ECO:0000256" key="5">
    <source>
        <dbReference type="ARBA" id="ARBA00022679"/>
    </source>
</evidence>
<dbReference type="CDD" id="cd11060">
    <property type="entry name" value="CYP57A1-like"/>
    <property type="match status" value="1"/>
</dbReference>
<dbReference type="Gene3D" id="3.40.50.1820">
    <property type="entry name" value="alpha/beta hydrolase"/>
    <property type="match status" value="1"/>
</dbReference>
<dbReference type="InterPro" id="IPR016143">
    <property type="entry name" value="Citrate_synth-like_sm_a-sub"/>
</dbReference>
<dbReference type="InterPro" id="IPR016142">
    <property type="entry name" value="Citrate_synth-like_lrg_a-sub"/>
</dbReference>
<keyword evidence="5 8" id="KW-0808">Transferase</keyword>
<sequence>MDSKFQHIPFLRRLIPYIAPLVPKLVPNKLLGQYAQQALEATRRRRTEATDSDVDGSVFSNLASEAWQQKRGFKPSDGQIISDGIVILAAGADTTAAALSVGIHHLARRADLWAELQDELKPVMTMSDGCPRLESLAQLPLLNAVLKEGLRISCPIRGHMPRIVPKGGWMYQDTWLPAGSVVATSAYYGCYNQTVFPSPERYDPSRWLLTSNTSEMEAHLQPFSRGTRQCIGQNLTLATQRLAIATIVHNFRPTAIRDRMIRTREYVTLLTRHLRRALDLQGIDLVYVTGPFECAPGYGVSPFFDDCGPFYRWSPDFCEQDDESQRCDIDERLERGRGVIDAIDDLRYEFGDVDSNIDGGGKNTFAGILGFSSSAGVVAGILAAQENEKMATPVWLHFKFGILINGTGMPLPLSEVSKIPHAASISTPTVAVVGTKDQWQAESRRLIGCFENDAVTLFEFNNEHKVPAEETQVEQISTAICKLAHLQYLIPITQNAIDAVDVGRIVDPSHQSQSGLRVFDPGYLNTACIKSNITFIDGQRGYIQYRQFSIEYLFENHDYEEVIYLLIWGKLPDKPEKEHFQRKLAASCVPPEHVVRTIASFSRDSSTSTMMIAGIAAYASQDEGAISIMGSARPAYLGRAGHVDAAIIRCMSALATVVALVYCHKRGKDLTPAHPSDSFVANVVRMMGFRDKRSSALPEVGIQRCLEKLWILYADHEMTNSTAAFLHAASTLTDPLSCCISAIVSGYGPLHGGAIDLAYKTFENIKTPNEVCSLITAVKTNKQRLYGYGHRIYKTVDPRVKLIHRMIDQHRDKVESNPMLAVALEIDRVANDDEYFTSRNLKANADLYGCFLYTAMGFETDVIVAMASLSRAAGVLAHWREAMLERGPALWRPKQIFTGKMGVTYLNYPAGLFRPWDGTALAGAIVVAPILAIVGWWVTAYFTSPLRQYPGPGLAAWTNLWRLSVVRSGSYHVKIKELHDKYGAVVRIGPNTLDLDFPELIKTLYGTDGKWKKVRVVPLPLPANILAHTMSKTEFYHNNSAIIDGRITYHLFSTTDQAEHARMKRPIVKYYSQSSVMGIEPLFDTLIGDFCDHLEKRFMTTSKPTACDLGEWIGFYSWDANGAASFSQRFGYMDEGCDYDGTISIADKALDYFAAVGQMPFLDFLLDKNPVMRIGPPNLANITRISLEHLVSRLQGNDPNYDPDVPDFLQHFIESKQAHPELVNDGIIMGYLLVNLLAGADTTAITIRATFWHALHQPVVYRRLEQEILSGELSDVASYSSARALPYLEAVIREAMRMHPGVCMLLERYVPDGGLDLPDGTHVPANVAVGINPYVVGRNKSIWGDDADTYRPERWLQNEDESDAAYKIRLRLYNASDLTFGGGSRVCIGRNLAHLEVYKIVATLIRSYEISLVDLNRPWKVTGSWFPRQRGFICHLKKRDQGSC</sequence>
<dbReference type="GO" id="GO:0004497">
    <property type="term" value="F:monooxygenase activity"/>
    <property type="evidence" value="ECO:0007669"/>
    <property type="project" value="InterPro"/>
</dbReference>
<comment type="similarity">
    <text evidence="2 8">Belongs to the citrate synthase family.</text>
</comment>
<dbReference type="GO" id="GO:0016705">
    <property type="term" value="F:oxidoreductase activity, acting on paired donors, with incorporation or reduction of molecular oxygen"/>
    <property type="evidence" value="ECO:0007669"/>
    <property type="project" value="InterPro"/>
</dbReference>
<evidence type="ECO:0000256" key="1">
    <source>
        <dbReference type="ARBA" id="ARBA00001971"/>
    </source>
</evidence>
<reference evidence="10" key="1">
    <citation type="journal article" date="2020" name="Phytopathology">
        <title>Genome sequence and comparative analysis of Colletotrichum gloeosporioides isolated from Liriodendron leaves.</title>
        <authorList>
            <person name="Fu F.F."/>
            <person name="Hao Z."/>
            <person name="Wang P."/>
            <person name="Lu Y."/>
            <person name="Xue L.J."/>
            <person name="Wei G."/>
            <person name="Tian Y."/>
            <person name="Baishi H."/>
            <person name="Xu H."/>
            <person name="Shi J."/>
            <person name="Cheng T."/>
            <person name="Wang G."/>
            <person name="Yi Y."/>
            <person name="Chen J."/>
        </authorList>
    </citation>
    <scope>NUCLEOTIDE SEQUENCE</scope>
    <source>
        <strain evidence="10">Lc1</strain>
    </source>
</reference>
<dbReference type="Gene3D" id="1.10.580.10">
    <property type="entry name" value="Citrate Synthase, domain 1"/>
    <property type="match status" value="1"/>
</dbReference>
<evidence type="ECO:0000256" key="2">
    <source>
        <dbReference type="ARBA" id="ARBA00010566"/>
    </source>
</evidence>
<keyword evidence="6" id="KW-0479">Metal-binding</keyword>
<dbReference type="GO" id="GO:0046912">
    <property type="term" value="F:acyltransferase activity, acyl groups converted into alkyl on transfer"/>
    <property type="evidence" value="ECO:0007669"/>
    <property type="project" value="InterPro"/>
</dbReference>
<evidence type="ECO:0000256" key="3">
    <source>
        <dbReference type="ARBA" id="ARBA00010617"/>
    </source>
</evidence>
<dbReference type="PROSITE" id="PS00086">
    <property type="entry name" value="CYTOCHROME_P450"/>
    <property type="match status" value="2"/>
</dbReference>
<protein>
    <recommendedName>
        <fullName evidence="8">Citrate synthase</fullName>
    </recommendedName>
</protein>
<dbReference type="InterPro" id="IPR001128">
    <property type="entry name" value="Cyt_P450"/>
</dbReference>
<dbReference type="InterPro" id="IPR019810">
    <property type="entry name" value="Citrate_synthase_AS"/>
</dbReference>
<name>A0A8H4C811_COLGL</name>
<dbReference type="GO" id="GO:0005506">
    <property type="term" value="F:iron ion binding"/>
    <property type="evidence" value="ECO:0007669"/>
    <property type="project" value="InterPro"/>
</dbReference>
<evidence type="ECO:0000256" key="8">
    <source>
        <dbReference type="RuleBase" id="RU000441"/>
    </source>
</evidence>
<dbReference type="EMBL" id="WVTB01000085">
    <property type="protein sequence ID" value="KAF3799170.1"/>
    <property type="molecule type" value="Genomic_DNA"/>
</dbReference>
<evidence type="ECO:0000256" key="4">
    <source>
        <dbReference type="ARBA" id="ARBA00022617"/>
    </source>
</evidence>
<dbReference type="InterPro" id="IPR029058">
    <property type="entry name" value="AB_hydrolase_fold"/>
</dbReference>
<organism evidence="10 11">
    <name type="scientific">Colletotrichum gloeosporioides</name>
    <name type="common">Anthracnose fungus</name>
    <name type="synonym">Glomerella cingulata</name>
    <dbReference type="NCBI Taxonomy" id="474922"/>
    <lineage>
        <taxon>Eukaryota</taxon>
        <taxon>Fungi</taxon>
        <taxon>Dikarya</taxon>
        <taxon>Ascomycota</taxon>
        <taxon>Pezizomycotina</taxon>
        <taxon>Sordariomycetes</taxon>
        <taxon>Hypocreomycetidae</taxon>
        <taxon>Glomerellales</taxon>
        <taxon>Glomerellaceae</taxon>
        <taxon>Colletotrichum</taxon>
        <taxon>Colletotrichum gloeosporioides species complex</taxon>
    </lineage>
</organism>
<keyword evidence="7" id="KW-0408">Iron</keyword>
<dbReference type="PANTHER" id="PTHR24305:SF232">
    <property type="entry name" value="P450, PUTATIVE (EUROFUNG)-RELATED"/>
    <property type="match status" value="1"/>
</dbReference>
<dbReference type="SUPFAM" id="SSF48264">
    <property type="entry name" value="Cytochrome P450"/>
    <property type="match status" value="2"/>
</dbReference>
<evidence type="ECO:0000256" key="6">
    <source>
        <dbReference type="ARBA" id="ARBA00022723"/>
    </source>
</evidence>
<proteinExistence type="inferred from homology"/>
<dbReference type="InterPro" id="IPR036969">
    <property type="entry name" value="Citrate_synthase_sf"/>
</dbReference>
<dbReference type="GO" id="GO:0020037">
    <property type="term" value="F:heme binding"/>
    <property type="evidence" value="ECO:0007669"/>
    <property type="project" value="InterPro"/>
</dbReference>
<keyword evidence="11" id="KW-1185">Reference proteome</keyword>
<gene>
    <name evidence="10" type="ORF">GCG54_00001209</name>
</gene>
<dbReference type="PANTHER" id="PTHR24305">
    <property type="entry name" value="CYTOCHROME P450"/>
    <property type="match status" value="1"/>
</dbReference>
<accession>A0A8H4C811</accession>
<dbReference type="GeneID" id="69008379"/>
<dbReference type="Proteomes" id="UP000613401">
    <property type="component" value="Unassembled WGS sequence"/>
</dbReference>
<comment type="similarity">
    <text evidence="3">Belongs to the cytochrome P450 family.</text>
</comment>